<protein>
    <submittedName>
        <fullName evidence="4">OmpA/MotB domain protein</fullName>
    </submittedName>
</protein>
<proteinExistence type="predicted"/>
<dbReference type="Gene3D" id="3.30.1330.60">
    <property type="entry name" value="OmpA-like domain"/>
    <property type="match status" value="1"/>
</dbReference>
<dbReference type="GO" id="GO:0016020">
    <property type="term" value="C:membrane"/>
    <property type="evidence" value="ECO:0007669"/>
    <property type="project" value="UniProtKB-UniRule"/>
</dbReference>
<dbReference type="Proteomes" id="UP000002696">
    <property type="component" value="Chromosome"/>
</dbReference>
<dbReference type="HOGENOM" id="CLU_143347_0_0_5"/>
<feature type="domain" description="OmpA-like" evidence="3">
    <location>
        <begin position="31"/>
        <end position="148"/>
    </location>
</feature>
<keyword evidence="5" id="KW-1185">Reference proteome</keyword>
<dbReference type="STRING" id="633149.Bresu_0722"/>
<evidence type="ECO:0000259" key="3">
    <source>
        <dbReference type="PROSITE" id="PS51123"/>
    </source>
</evidence>
<evidence type="ECO:0000256" key="1">
    <source>
        <dbReference type="PROSITE-ProRule" id="PRU00473"/>
    </source>
</evidence>
<evidence type="ECO:0000256" key="2">
    <source>
        <dbReference type="SAM" id="SignalP"/>
    </source>
</evidence>
<dbReference type="OrthoDB" id="9782229at2"/>
<dbReference type="RefSeq" id="WP_013268140.1">
    <property type="nucleotide sequence ID" value="NC_014375.1"/>
</dbReference>
<dbReference type="InParanoid" id="D9QLV3"/>
<dbReference type="PROSITE" id="PS51123">
    <property type="entry name" value="OMPA_2"/>
    <property type="match status" value="1"/>
</dbReference>
<dbReference type="Pfam" id="PF00691">
    <property type="entry name" value="OmpA"/>
    <property type="match status" value="1"/>
</dbReference>
<keyword evidence="1" id="KW-0472">Membrane</keyword>
<name>D9QLV3_BRESC</name>
<dbReference type="BioCyc" id="BSUB633149:G1GM8-724-MONOMER"/>
<accession>D9QLV3</accession>
<feature type="chain" id="PRO_5003126979" evidence="2">
    <location>
        <begin position="25"/>
        <end position="148"/>
    </location>
</feature>
<dbReference type="InterPro" id="IPR036737">
    <property type="entry name" value="OmpA-like_sf"/>
</dbReference>
<dbReference type="PROSITE" id="PS51257">
    <property type="entry name" value="PROKAR_LIPOPROTEIN"/>
    <property type="match status" value="1"/>
</dbReference>
<dbReference type="SUPFAM" id="SSF103088">
    <property type="entry name" value="OmpA-like"/>
    <property type="match status" value="1"/>
</dbReference>
<dbReference type="EMBL" id="CP002102">
    <property type="protein sequence ID" value="ADL00037.1"/>
    <property type="molecule type" value="Genomic_DNA"/>
</dbReference>
<reference evidence="5" key="1">
    <citation type="journal article" date="2011" name="J. Bacteriol.">
        <title>Genome sequences of eight morphologically diverse alphaproteobacteria.</title>
        <authorList>
            <consortium name="US DOE Joint Genome Institute"/>
            <person name="Brown P.J."/>
            <person name="Kysela D.T."/>
            <person name="Buechlein A."/>
            <person name="Hemmerich C."/>
            <person name="Brun Y.V."/>
        </authorList>
    </citation>
    <scope>NUCLEOTIDE SEQUENCE [LARGE SCALE GENOMIC DNA]</scope>
    <source>
        <strain evidence="5">ATCC 15264 / DSM 4735 / LMG 14903 / NBRC 16000 / CB 81</strain>
    </source>
</reference>
<dbReference type="KEGG" id="bsb:Bresu_0722"/>
<feature type="signal peptide" evidence="2">
    <location>
        <begin position="1"/>
        <end position="24"/>
    </location>
</feature>
<sequence length="148" mass="15360">MLKPAIIGAALSVLAACASQPAQDAGVASNLASPCQSRAVEIYFADQQDALSPAADTALRFDVASALTCRIVSVRVVGLADALTGTAESNQALSQRRADRVAARITELGVPAGLITTEALGQEDAMTGSIERPLRRRTHIEFSLSDPA</sequence>
<evidence type="ECO:0000313" key="4">
    <source>
        <dbReference type="EMBL" id="ADL00037.1"/>
    </source>
</evidence>
<dbReference type="AlphaFoldDB" id="D9QLV3"/>
<dbReference type="eggNOG" id="COG2885">
    <property type="taxonomic scope" value="Bacteria"/>
</dbReference>
<keyword evidence="2" id="KW-0732">Signal</keyword>
<gene>
    <name evidence="4" type="ordered locus">Bresu_0722</name>
</gene>
<evidence type="ECO:0000313" key="5">
    <source>
        <dbReference type="Proteomes" id="UP000002696"/>
    </source>
</evidence>
<dbReference type="InterPro" id="IPR006665">
    <property type="entry name" value="OmpA-like"/>
</dbReference>
<organism evidence="4 5">
    <name type="scientific">Brevundimonas subvibrioides (strain ATCC 15264 / DSM 4735 / LMG 14903 / NBRC 16000 / CB 81)</name>
    <name type="common">Caulobacter subvibrioides</name>
    <dbReference type="NCBI Taxonomy" id="633149"/>
    <lineage>
        <taxon>Bacteria</taxon>
        <taxon>Pseudomonadati</taxon>
        <taxon>Pseudomonadota</taxon>
        <taxon>Alphaproteobacteria</taxon>
        <taxon>Caulobacterales</taxon>
        <taxon>Caulobacteraceae</taxon>
        <taxon>Brevundimonas</taxon>
    </lineage>
</organism>